<dbReference type="OrthoDB" id="8592010at2"/>
<proteinExistence type="predicted"/>
<evidence type="ECO:0000313" key="3">
    <source>
        <dbReference type="Proteomes" id="UP000198862"/>
    </source>
</evidence>
<keyword evidence="1" id="KW-0732">Signal</keyword>
<evidence type="ECO:0000256" key="1">
    <source>
        <dbReference type="SAM" id="SignalP"/>
    </source>
</evidence>
<dbReference type="Proteomes" id="UP000198862">
    <property type="component" value="Unassembled WGS sequence"/>
</dbReference>
<sequence>MNKSYFLLPVIVPLMLISTSVNAGTIYSTEAATNITNISAQLNGYSASTIGISGEIFSYGLTTDYGLYALPNPQGQNGPVSATVTNLQCSSTYHFKFTGDPKPPRTTSQGADLTFNTQACICTDFTEVDVAQTNIIQGIEPILVGTYGVGGWGNSTAPALASTLTDNLYYGQKEHEGIIYGENQAWDINTLWWSALEAGSENNSIEIELGAFYSLDKFIIQADTNDDYQVEYFQNNAWHSAWTATPAGNWGMVTRYSGVLNAIATNKIRISASGGDSLYAISEIAVFGKPVICNN</sequence>
<protein>
    <recommendedName>
        <fullName evidence="4">F5/8 type C domain-containing protein</fullName>
    </recommendedName>
</protein>
<evidence type="ECO:0000313" key="2">
    <source>
        <dbReference type="EMBL" id="SFD60114.1"/>
    </source>
</evidence>
<feature type="signal peptide" evidence="1">
    <location>
        <begin position="1"/>
        <end position="23"/>
    </location>
</feature>
<dbReference type="Gene3D" id="2.60.120.260">
    <property type="entry name" value="Galactose-binding domain-like"/>
    <property type="match status" value="1"/>
</dbReference>
<dbReference type="AlphaFoldDB" id="A0A1I1TNQ7"/>
<name>A0A1I1TNQ7_9GAMM</name>
<dbReference type="EMBL" id="FOLO01000072">
    <property type="protein sequence ID" value="SFD60114.1"/>
    <property type="molecule type" value="Genomic_DNA"/>
</dbReference>
<evidence type="ECO:0008006" key="4">
    <source>
        <dbReference type="Google" id="ProtNLM"/>
    </source>
</evidence>
<dbReference type="InterPro" id="IPR008979">
    <property type="entry name" value="Galactose-bd-like_sf"/>
</dbReference>
<reference evidence="2 3" key="1">
    <citation type="submission" date="2016-10" db="EMBL/GenBank/DDBJ databases">
        <authorList>
            <person name="de Groot N.N."/>
        </authorList>
    </citation>
    <scope>NUCLEOTIDE SEQUENCE [LARGE SCALE GENOMIC DNA]</scope>
    <source>
        <strain evidence="2 3">DSM 6059</strain>
    </source>
</reference>
<dbReference type="RefSeq" id="WP_091991109.1">
    <property type="nucleotide sequence ID" value="NZ_FOLO01000072.1"/>
</dbReference>
<dbReference type="SUPFAM" id="SSF49785">
    <property type="entry name" value="Galactose-binding domain-like"/>
    <property type="match status" value="1"/>
</dbReference>
<feature type="chain" id="PRO_5011537883" description="F5/8 type C domain-containing protein" evidence="1">
    <location>
        <begin position="24"/>
        <end position="295"/>
    </location>
</feature>
<keyword evidence="3" id="KW-1185">Reference proteome</keyword>
<gene>
    <name evidence="2" type="ORF">SAMN02745724_04941</name>
</gene>
<dbReference type="STRING" id="1123010.SAMN02745724_04941"/>
<organism evidence="2 3">
    <name type="scientific">Pseudoalteromonas denitrificans DSM 6059</name>
    <dbReference type="NCBI Taxonomy" id="1123010"/>
    <lineage>
        <taxon>Bacteria</taxon>
        <taxon>Pseudomonadati</taxon>
        <taxon>Pseudomonadota</taxon>
        <taxon>Gammaproteobacteria</taxon>
        <taxon>Alteromonadales</taxon>
        <taxon>Pseudoalteromonadaceae</taxon>
        <taxon>Pseudoalteromonas</taxon>
    </lineage>
</organism>
<accession>A0A1I1TNQ7</accession>